<evidence type="ECO:0000313" key="2">
    <source>
        <dbReference type="Proteomes" id="UP000015103"/>
    </source>
</evidence>
<sequence length="92" mass="10493">MEKVCGKTLILTSPFALSDMLPLIFIILLFFGTSNCKVDFCDENQLPLANPLQFTKELTKWEYAVDSKFKSLHCCARGYLSIEWDLLSSIHT</sequence>
<dbReference type="VEuPathDB" id="VectorBase:RPRC010974"/>
<dbReference type="eggNOG" id="ENOG502SFYX">
    <property type="taxonomic scope" value="Eukaryota"/>
</dbReference>
<dbReference type="EnsemblMetazoa" id="RPRC010974-RA">
    <property type="protein sequence ID" value="RPRC010974-PA"/>
    <property type="gene ID" value="RPRC010974"/>
</dbReference>
<dbReference type="InParanoid" id="T1I3V5"/>
<dbReference type="AlphaFoldDB" id="T1I3V5"/>
<dbReference type="HOGENOM" id="CLU_2416019_0_0_1"/>
<name>T1I3V5_RHOPR</name>
<accession>T1I3V5</accession>
<protein>
    <submittedName>
        <fullName evidence="1">Uncharacterized protein</fullName>
    </submittedName>
</protein>
<evidence type="ECO:0000313" key="1">
    <source>
        <dbReference type="EnsemblMetazoa" id="RPRC010974-PA"/>
    </source>
</evidence>
<keyword evidence="2" id="KW-1185">Reference proteome</keyword>
<proteinExistence type="predicted"/>
<reference evidence="1" key="1">
    <citation type="submission" date="2015-05" db="UniProtKB">
        <authorList>
            <consortium name="EnsemblMetazoa"/>
        </authorList>
    </citation>
    <scope>IDENTIFICATION</scope>
</reference>
<organism evidence="1 2">
    <name type="scientific">Rhodnius prolixus</name>
    <name type="common">Triatomid bug</name>
    <dbReference type="NCBI Taxonomy" id="13249"/>
    <lineage>
        <taxon>Eukaryota</taxon>
        <taxon>Metazoa</taxon>
        <taxon>Ecdysozoa</taxon>
        <taxon>Arthropoda</taxon>
        <taxon>Hexapoda</taxon>
        <taxon>Insecta</taxon>
        <taxon>Pterygota</taxon>
        <taxon>Neoptera</taxon>
        <taxon>Paraneoptera</taxon>
        <taxon>Hemiptera</taxon>
        <taxon>Heteroptera</taxon>
        <taxon>Panheteroptera</taxon>
        <taxon>Cimicomorpha</taxon>
        <taxon>Reduviidae</taxon>
        <taxon>Triatominae</taxon>
        <taxon>Rhodnius</taxon>
    </lineage>
</organism>
<dbReference type="EMBL" id="ACPB03004576">
    <property type="status" value="NOT_ANNOTATED_CDS"/>
    <property type="molecule type" value="Genomic_DNA"/>
</dbReference>
<dbReference type="Proteomes" id="UP000015103">
    <property type="component" value="Unassembled WGS sequence"/>
</dbReference>